<name>A0A0A9G9J0_ARUDO</name>
<reference evidence="1" key="2">
    <citation type="journal article" date="2015" name="Data Brief">
        <title>Shoot transcriptome of the giant reed, Arundo donax.</title>
        <authorList>
            <person name="Barrero R.A."/>
            <person name="Guerrero F.D."/>
            <person name="Moolhuijzen P."/>
            <person name="Goolsby J.A."/>
            <person name="Tidwell J."/>
            <person name="Bellgard S.E."/>
            <person name="Bellgard M.I."/>
        </authorList>
    </citation>
    <scope>NUCLEOTIDE SEQUENCE</scope>
    <source>
        <tissue evidence="1">Shoot tissue taken approximately 20 cm above the soil surface</tissue>
    </source>
</reference>
<dbReference type="AlphaFoldDB" id="A0A0A9G9J0"/>
<evidence type="ECO:0000313" key="1">
    <source>
        <dbReference type="EMBL" id="JAE21765.1"/>
    </source>
</evidence>
<sequence length="85" mass="10066">MQLYPVTVIILPVKQPCLHCQVERLIWIPCSLIYLLDHFLQRMRKSKSVVFDQQSLSHGLDLYQHDPFHGLAFFYLSCLWTVLHP</sequence>
<organism evidence="1">
    <name type="scientific">Arundo donax</name>
    <name type="common">Giant reed</name>
    <name type="synonym">Donax arundinaceus</name>
    <dbReference type="NCBI Taxonomy" id="35708"/>
    <lineage>
        <taxon>Eukaryota</taxon>
        <taxon>Viridiplantae</taxon>
        <taxon>Streptophyta</taxon>
        <taxon>Embryophyta</taxon>
        <taxon>Tracheophyta</taxon>
        <taxon>Spermatophyta</taxon>
        <taxon>Magnoliopsida</taxon>
        <taxon>Liliopsida</taxon>
        <taxon>Poales</taxon>
        <taxon>Poaceae</taxon>
        <taxon>PACMAD clade</taxon>
        <taxon>Arundinoideae</taxon>
        <taxon>Arundineae</taxon>
        <taxon>Arundo</taxon>
    </lineage>
</organism>
<protein>
    <submittedName>
        <fullName evidence="1">TLK2</fullName>
    </submittedName>
</protein>
<proteinExistence type="predicted"/>
<accession>A0A0A9G9J0</accession>
<reference evidence="1" key="1">
    <citation type="submission" date="2014-09" db="EMBL/GenBank/DDBJ databases">
        <authorList>
            <person name="Magalhaes I.L.F."/>
            <person name="Oliveira U."/>
            <person name="Santos F.R."/>
            <person name="Vidigal T.H.D.A."/>
            <person name="Brescovit A.D."/>
            <person name="Santos A.J."/>
        </authorList>
    </citation>
    <scope>NUCLEOTIDE SEQUENCE</scope>
    <source>
        <tissue evidence="1">Shoot tissue taken approximately 20 cm above the soil surface</tissue>
    </source>
</reference>
<dbReference type="EMBL" id="GBRH01176131">
    <property type="protein sequence ID" value="JAE21765.1"/>
    <property type="molecule type" value="Transcribed_RNA"/>
</dbReference>